<dbReference type="SUPFAM" id="SSF47616">
    <property type="entry name" value="GST C-terminal domain-like"/>
    <property type="match status" value="1"/>
</dbReference>
<dbReference type="CDD" id="cd00570">
    <property type="entry name" value="GST_N_family"/>
    <property type="match status" value="1"/>
</dbReference>
<dbReference type="SFLD" id="SFLDG00358">
    <property type="entry name" value="Main_(cytGST)"/>
    <property type="match status" value="1"/>
</dbReference>
<comment type="caution">
    <text evidence="3">The sequence shown here is derived from an EMBL/GenBank/DDBJ whole genome shotgun (WGS) entry which is preliminary data.</text>
</comment>
<organism evidence="3 4">
    <name type="scientific">Bowmanella denitrificans</name>
    <dbReference type="NCBI Taxonomy" id="366582"/>
    <lineage>
        <taxon>Bacteria</taxon>
        <taxon>Pseudomonadati</taxon>
        <taxon>Pseudomonadota</taxon>
        <taxon>Gammaproteobacteria</taxon>
        <taxon>Alteromonadales</taxon>
        <taxon>Alteromonadaceae</taxon>
        <taxon>Bowmanella</taxon>
    </lineage>
</organism>
<dbReference type="InterPro" id="IPR010987">
    <property type="entry name" value="Glutathione-S-Trfase_C-like"/>
</dbReference>
<dbReference type="InterPro" id="IPR004046">
    <property type="entry name" value="GST_C"/>
</dbReference>
<dbReference type="InterPro" id="IPR036282">
    <property type="entry name" value="Glutathione-S-Trfase_C_sf"/>
</dbReference>
<accession>A0ABP3GGB3</accession>
<sequence>MTSVHIYSVPFSSFGRVVQLVCEQKGISYSMGLEVAGMNVEFKGEQHANWHPYSKMPVLLIGDQVLCESASIIRYLDNAYPGPELQPTDPWLRAKLDERVQLLSTYINHALIKDYILELIFPKGQDGAPRLDVMAANKPAALKALSLLESWLAEGDYLFGNSFSLADAMALPSLYYVTQLQEPFNLLPADSVIGSYVQRMKDKYPACQKVLVPKQPS</sequence>
<dbReference type="PANTHER" id="PTHR43968">
    <property type="match status" value="1"/>
</dbReference>
<dbReference type="PANTHER" id="PTHR43968:SF6">
    <property type="entry name" value="GLUTATHIONE S-TRANSFERASE OMEGA"/>
    <property type="match status" value="1"/>
</dbReference>
<dbReference type="RefSeq" id="WP_343841736.1">
    <property type="nucleotide sequence ID" value="NZ_BAAAEI010000006.1"/>
</dbReference>
<dbReference type="Pfam" id="PF13417">
    <property type="entry name" value="GST_N_3"/>
    <property type="match status" value="1"/>
</dbReference>
<proteinExistence type="predicted"/>
<dbReference type="CDD" id="cd00299">
    <property type="entry name" value="GST_C_family"/>
    <property type="match status" value="1"/>
</dbReference>
<keyword evidence="4" id="KW-1185">Reference proteome</keyword>
<dbReference type="SFLD" id="SFLDS00019">
    <property type="entry name" value="Glutathione_Transferase_(cytos"/>
    <property type="match status" value="1"/>
</dbReference>
<dbReference type="Pfam" id="PF00043">
    <property type="entry name" value="GST_C"/>
    <property type="match status" value="1"/>
</dbReference>
<dbReference type="Gene3D" id="3.40.30.10">
    <property type="entry name" value="Glutaredoxin"/>
    <property type="match status" value="1"/>
</dbReference>
<dbReference type="PROSITE" id="PS50405">
    <property type="entry name" value="GST_CTER"/>
    <property type="match status" value="1"/>
</dbReference>
<evidence type="ECO:0000259" key="2">
    <source>
        <dbReference type="PROSITE" id="PS50405"/>
    </source>
</evidence>
<feature type="domain" description="GST C-terminal" evidence="2">
    <location>
        <begin position="89"/>
        <end position="217"/>
    </location>
</feature>
<feature type="domain" description="GST N-terminal" evidence="1">
    <location>
        <begin position="2"/>
        <end position="84"/>
    </location>
</feature>
<evidence type="ECO:0008006" key="5">
    <source>
        <dbReference type="Google" id="ProtNLM"/>
    </source>
</evidence>
<gene>
    <name evidence="3" type="ORF">GCM10009092_06660</name>
</gene>
<dbReference type="SUPFAM" id="SSF52833">
    <property type="entry name" value="Thioredoxin-like"/>
    <property type="match status" value="1"/>
</dbReference>
<dbReference type="Proteomes" id="UP001501757">
    <property type="component" value="Unassembled WGS sequence"/>
</dbReference>
<dbReference type="EMBL" id="BAAAEI010000006">
    <property type="protein sequence ID" value="GAA0344861.1"/>
    <property type="molecule type" value="Genomic_DNA"/>
</dbReference>
<evidence type="ECO:0000313" key="4">
    <source>
        <dbReference type="Proteomes" id="UP001501757"/>
    </source>
</evidence>
<name>A0ABP3GGB3_9ALTE</name>
<dbReference type="Gene3D" id="1.20.1050.10">
    <property type="match status" value="1"/>
</dbReference>
<evidence type="ECO:0000313" key="3">
    <source>
        <dbReference type="EMBL" id="GAA0344861.1"/>
    </source>
</evidence>
<evidence type="ECO:0000259" key="1">
    <source>
        <dbReference type="PROSITE" id="PS50404"/>
    </source>
</evidence>
<dbReference type="PROSITE" id="PS50404">
    <property type="entry name" value="GST_NTER"/>
    <property type="match status" value="1"/>
</dbReference>
<reference evidence="4" key="1">
    <citation type="journal article" date="2019" name="Int. J. Syst. Evol. Microbiol.">
        <title>The Global Catalogue of Microorganisms (GCM) 10K type strain sequencing project: providing services to taxonomists for standard genome sequencing and annotation.</title>
        <authorList>
            <consortium name="The Broad Institute Genomics Platform"/>
            <consortium name="The Broad Institute Genome Sequencing Center for Infectious Disease"/>
            <person name="Wu L."/>
            <person name="Ma J."/>
        </authorList>
    </citation>
    <scope>NUCLEOTIDE SEQUENCE [LARGE SCALE GENOMIC DNA]</scope>
    <source>
        <strain evidence="4">JCM 13378</strain>
    </source>
</reference>
<dbReference type="InterPro" id="IPR040079">
    <property type="entry name" value="Glutathione_S-Trfase"/>
</dbReference>
<dbReference type="InterPro" id="IPR050983">
    <property type="entry name" value="GST_Omega/HSP26"/>
</dbReference>
<protein>
    <recommendedName>
        <fullName evidence="5">Glutathione S-transferase</fullName>
    </recommendedName>
</protein>
<dbReference type="InterPro" id="IPR036249">
    <property type="entry name" value="Thioredoxin-like_sf"/>
</dbReference>
<dbReference type="InterPro" id="IPR004045">
    <property type="entry name" value="Glutathione_S-Trfase_N"/>
</dbReference>